<dbReference type="OrthoDB" id="1044435at2759"/>
<dbReference type="AlphaFoldDB" id="A0A1L9WMW2"/>
<evidence type="ECO:0000313" key="3">
    <source>
        <dbReference type="Proteomes" id="UP000184546"/>
    </source>
</evidence>
<gene>
    <name evidence="2" type="ORF">ASPACDRAFT_45579</name>
</gene>
<dbReference type="SUPFAM" id="SSF110857">
    <property type="entry name" value="Gamma-glutamyl cyclotransferase-like"/>
    <property type="match status" value="1"/>
</dbReference>
<dbReference type="RefSeq" id="XP_020053826.1">
    <property type="nucleotide sequence ID" value="XM_020201630.1"/>
</dbReference>
<dbReference type="InterPro" id="IPR013024">
    <property type="entry name" value="GGCT-like"/>
</dbReference>
<evidence type="ECO:0000259" key="1">
    <source>
        <dbReference type="Pfam" id="PF06094"/>
    </source>
</evidence>
<sequence>MSSRPSAVNRRPSTAHNMECFHWYPDNYKVAYQNQLNLTQLHQLLADEDQRVIFVYGCLKLPTVLRAYRDQPDSLQFARRMQPARAVGYRLYERTPNGAPFMVFTGQDHDVVEGMVVFAIDHEDAITMMHGESGGMDACLIEIEAVIIEDGSGLADRWVEVTYALNVHALVWNRSLEGMHWKGVTDWAVDLFLRSEHYDKFRRPGELVSEETIDPVFRL</sequence>
<dbReference type="InterPro" id="IPR009288">
    <property type="entry name" value="AIG2-like_dom"/>
</dbReference>
<feature type="domain" description="Gamma-glutamylcyclotransferase AIG2-like" evidence="1">
    <location>
        <begin position="53"/>
        <end position="127"/>
    </location>
</feature>
<keyword evidence="3" id="KW-1185">Reference proteome</keyword>
<dbReference type="CDD" id="cd06661">
    <property type="entry name" value="GGCT_like"/>
    <property type="match status" value="1"/>
</dbReference>
<dbReference type="Gene3D" id="3.10.490.10">
    <property type="entry name" value="Gamma-glutamyl cyclotransferase-like"/>
    <property type="match status" value="1"/>
</dbReference>
<organism evidence="2 3">
    <name type="scientific">Aspergillus aculeatus (strain ATCC 16872 / CBS 172.66 / WB 5094)</name>
    <dbReference type="NCBI Taxonomy" id="690307"/>
    <lineage>
        <taxon>Eukaryota</taxon>
        <taxon>Fungi</taxon>
        <taxon>Dikarya</taxon>
        <taxon>Ascomycota</taxon>
        <taxon>Pezizomycotina</taxon>
        <taxon>Eurotiomycetes</taxon>
        <taxon>Eurotiomycetidae</taxon>
        <taxon>Eurotiales</taxon>
        <taxon>Aspergillaceae</taxon>
        <taxon>Aspergillus</taxon>
        <taxon>Aspergillus subgen. Circumdati</taxon>
    </lineage>
</organism>
<dbReference type="InterPro" id="IPR036568">
    <property type="entry name" value="GGCT-like_sf"/>
</dbReference>
<proteinExistence type="predicted"/>
<dbReference type="VEuPathDB" id="FungiDB:ASPACDRAFT_45579"/>
<reference evidence="3" key="1">
    <citation type="journal article" date="2017" name="Genome Biol.">
        <title>Comparative genomics reveals high biological diversity and specific adaptations in the industrially and medically important fungal genus Aspergillus.</title>
        <authorList>
            <person name="de Vries R.P."/>
            <person name="Riley R."/>
            <person name="Wiebenga A."/>
            <person name="Aguilar-Osorio G."/>
            <person name="Amillis S."/>
            <person name="Uchima C.A."/>
            <person name="Anderluh G."/>
            <person name="Asadollahi M."/>
            <person name="Askin M."/>
            <person name="Barry K."/>
            <person name="Battaglia E."/>
            <person name="Bayram O."/>
            <person name="Benocci T."/>
            <person name="Braus-Stromeyer S.A."/>
            <person name="Caldana C."/>
            <person name="Canovas D."/>
            <person name="Cerqueira G.C."/>
            <person name="Chen F."/>
            <person name="Chen W."/>
            <person name="Choi C."/>
            <person name="Clum A."/>
            <person name="Dos Santos R.A."/>
            <person name="Damasio A.R."/>
            <person name="Diallinas G."/>
            <person name="Emri T."/>
            <person name="Fekete E."/>
            <person name="Flipphi M."/>
            <person name="Freyberg S."/>
            <person name="Gallo A."/>
            <person name="Gournas C."/>
            <person name="Habgood R."/>
            <person name="Hainaut M."/>
            <person name="Harispe M.L."/>
            <person name="Henrissat B."/>
            <person name="Hilden K.S."/>
            <person name="Hope R."/>
            <person name="Hossain A."/>
            <person name="Karabika E."/>
            <person name="Karaffa L."/>
            <person name="Karanyi Z."/>
            <person name="Krasevec N."/>
            <person name="Kuo A."/>
            <person name="Kusch H."/>
            <person name="LaButti K."/>
            <person name="Lagendijk E.L."/>
            <person name="Lapidus A."/>
            <person name="Levasseur A."/>
            <person name="Lindquist E."/>
            <person name="Lipzen A."/>
            <person name="Logrieco A.F."/>
            <person name="MacCabe A."/>
            <person name="Maekelae M.R."/>
            <person name="Malavazi I."/>
            <person name="Melin P."/>
            <person name="Meyer V."/>
            <person name="Mielnichuk N."/>
            <person name="Miskei M."/>
            <person name="Molnar A.P."/>
            <person name="Mule G."/>
            <person name="Ngan C.Y."/>
            <person name="Orejas M."/>
            <person name="Orosz E."/>
            <person name="Ouedraogo J.P."/>
            <person name="Overkamp K.M."/>
            <person name="Park H.-S."/>
            <person name="Perrone G."/>
            <person name="Piumi F."/>
            <person name="Punt P.J."/>
            <person name="Ram A.F."/>
            <person name="Ramon A."/>
            <person name="Rauscher S."/>
            <person name="Record E."/>
            <person name="Riano-Pachon D.M."/>
            <person name="Robert V."/>
            <person name="Roehrig J."/>
            <person name="Ruller R."/>
            <person name="Salamov A."/>
            <person name="Salih N.S."/>
            <person name="Samson R.A."/>
            <person name="Sandor E."/>
            <person name="Sanguinetti M."/>
            <person name="Schuetze T."/>
            <person name="Sepcic K."/>
            <person name="Shelest E."/>
            <person name="Sherlock G."/>
            <person name="Sophianopoulou V."/>
            <person name="Squina F.M."/>
            <person name="Sun H."/>
            <person name="Susca A."/>
            <person name="Todd R.B."/>
            <person name="Tsang A."/>
            <person name="Unkles S.E."/>
            <person name="van de Wiele N."/>
            <person name="van Rossen-Uffink D."/>
            <person name="Oliveira J.V."/>
            <person name="Vesth T.C."/>
            <person name="Visser J."/>
            <person name="Yu J.-H."/>
            <person name="Zhou M."/>
            <person name="Andersen M.R."/>
            <person name="Archer D.B."/>
            <person name="Baker S.E."/>
            <person name="Benoit I."/>
            <person name="Brakhage A.A."/>
            <person name="Braus G.H."/>
            <person name="Fischer R."/>
            <person name="Frisvad J.C."/>
            <person name="Goldman G.H."/>
            <person name="Houbraken J."/>
            <person name="Oakley B."/>
            <person name="Pocsi I."/>
            <person name="Scazzocchio C."/>
            <person name="Seiboth B."/>
            <person name="vanKuyk P.A."/>
            <person name="Wortman J."/>
            <person name="Dyer P.S."/>
            <person name="Grigoriev I.V."/>
        </authorList>
    </citation>
    <scope>NUCLEOTIDE SEQUENCE [LARGE SCALE GENOMIC DNA]</scope>
    <source>
        <strain evidence="3">ATCC 16872 / CBS 172.66 / WB 5094</strain>
    </source>
</reference>
<dbReference type="EMBL" id="KV878982">
    <property type="protein sequence ID" value="OJJ97486.1"/>
    <property type="molecule type" value="Genomic_DNA"/>
</dbReference>
<dbReference type="GeneID" id="30975444"/>
<dbReference type="OMA" id="ANMTQAS"/>
<dbReference type="Proteomes" id="UP000184546">
    <property type="component" value="Unassembled WGS sequence"/>
</dbReference>
<evidence type="ECO:0000313" key="2">
    <source>
        <dbReference type="EMBL" id="OJJ97486.1"/>
    </source>
</evidence>
<dbReference type="Pfam" id="PF06094">
    <property type="entry name" value="GGACT"/>
    <property type="match status" value="1"/>
</dbReference>
<protein>
    <recommendedName>
        <fullName evidence="1">Gamma-glutamylcyclotransferase AIG2-like domain-containing protein</fullName>
    </recommendedName>
</protein>
<accession>A0A1L9WMW2</accession>
<name>A0A1L9WMW2_ASPA1</name>